<evidence type="ECO:0000256" key="6">
    <source>
        <dbReference type="ARBA" id="ARBA00023284"/>
    </source>
</evidence>
<evidence type="ECO:0000256" key="5">
    <source>
        <dbReference type="ARBA" id="ARBA00023157"/>
    </source>
</evidence>
<proteinExistence type="inferred from homology"/>
<keyword evidence="3" id="KW-0813">Transport</keyword>
<gene>
    <name evidence="12" type="primary">trxA</name>
    <name evidence="12" type="ORF">M9393_00230</name>
</gene>
<dbReference type="InterPro" id="IPR005746">
    <property type="entry name" value="Thioredoxin"/>
</dbReference>
<dbReference type="SUPFAM" id="SSF52833">
    <property type="entry name" value="Thioredoxin-like"/>
    <property type="match status" value="1"/>
</dbReference>
<evidence type="ECO:0000256" key="2">
    <source>
        <dbReference type="ARBA" id="ARBA00008987"/>
    </source>
</evidence>
<dbReference type="Gene3D" id="3.40.30.10">
    <property type="entry name" value="Glutaredoxin"/>
    <property type="match status" value="1"/>
</dbReference>
<feature type="disulfide bond" description="Redox-active" evidence="10">
    <location>
        <begin position="36"/>
        <end position="39"/>
    </location>
</feature>
<dbReference type="Pfam" id="PF00085">
    <property type="entry name" value="Thioredoxin"/>
    <property type="match status" value="1"/>
</dbReference>
<evidence type="ECO:0000259" key="11">
    <source>
        <dbReference type="PROSITE" id="PS51352"/>
    </source>
</evidence>
<sequence>MNHIIHLTDSDFKERVLTSINQDSKPFLIDFWAEWCNPCKAMTPILEDIATEFHDKLKIAKLNIDKNPITTKNYGIRSIPTLLLIHHGTVLSTKIGLLSKQNLQEFLKKYI</sequence>
<dbReference type="CDD" id="cd02947">
    <property type="entry name" value="TRX_family"/>
    <property type="match status" value="1"/>
</dbReference>
<dbReference type="InterPro" id="IPR013766">
    <property type="entry name" value="Thioredoxin_domain"/>
</dbReference>
<dbReference type="PANTHER" id="PTHR45663:SF11">
    <property type="entry name" value="GEO12009P1"/>
    <property type="match status" value="1"/>
</dbReference>
<feature type="site" description="Contributes to redox potential value" evidence="9">
    <location>
        <position position="38"/>
    </location>
</feature>
<protein>
    <recommendedName>
        <fullName evidence="7 8">Thioredoxin</fullName>
    </recommendedName>
</protein>
<organism evidence="12 13">
    <name type="scientific">Candidatus Blochmannia vicinus</name>
    <name type="common">nom. nud.</name>
    <dbReference type="NCBI Taxonomy" id="251540"/>
    <lineage>
        <taxon>Bacteria</taxon>
        <taxon>Pseudomonadati</taxon>
        <taxon>Pseudomonadota</taxon>
        <taxon>Gammaproteobacteria</taxon>
        <taxon>Enterobacterales</taxon>
        <taxon>Enterobacteriaceae</taxon>
        <taxon>ant endosymbionts</taxon>
        <taxon>Candidatus Blochmanniella</taxon>
    </lineage>
</organism>
<keyword evidence="6 10" id="KW-0676">Redox-active center</keyword>
<feature type="site" description="Contributes to redox potential value" evidence="9">
    <location>
        <position position="37"/>
    </location>
</feature>
<dbReference type="InterPro" id="IPR036249">
    <property type="entry name" value="Thioredoxin-like_sf"/>
</dbReference>
<dbReference type="PIRSF" id="PIRSF000077">
    <property type="entry name" value="Thioredoxin"/>
    <property type="match status" value="1"/>
</dbReference>
<keyword evidence="5 10" id="KW-1015">Disulfide bond</keyword>
<feature type="site" description="Deprotonates C-terminal active site Cys" evidence="9">
    <location>
        <position position="30"/>
    </location>
</feature>
<reference evidence="12" key="1">
    <citation type="submission" date="2022-05" db="EMBL/GenBank/DDBJ databases">
        <title>Impact of host demography and evolutionary history on endosymbiont molecular evolution: a test in carpenter ants (Genus Camponotus) and their Blochmannia endosymbionts.</title>
        <authorList>
            <person name="Manthey J.D."/>
            <person name="Giron J.C."/>
            <person name="Hruska J.P."/>
        </authorList>
    </citation>
    <scope>NUCLEOTIDE SEQUENCE</scope>
    <source>
        <strain evidence="12">C-039</strain>
    </source>
</reference>
<comment type="function">
    <text evidence="1">Participates in various redox reactions through the reversible oxidation of its active center dithiol to a disulfide and catalyzes dithiol-disulfide exchange reactions.</text>
</comment>
<feature type="domain" description="Thioredoxin" evidence="11">
    <location>
        <begin position="1"/>
        <end position="111"/>
    </location>
</feature>
<evidence type="ECO:0000256" key="10">
    <source>
        <dbReference type="PIRSR" id="PIRSR000077-4"/>
    </source>
</evidence>
<evidence type="ECO:0000256" key="8">
    <source>
        <dbReference type="PIRNR" id="PIRNR000077"/>
    </source>
</evidence>
<evidence type="ECO:0000313" key="12">
    <source>
        <dbReference type="EMBL" id="URJ28202.1"/>
    </source>
</evidence>
<evidence type="ECO:0000313" key="13">
    <source>
        <dbReference type="Proteomes" id="UP001056209"/>
    </source>
</evidence>
<dbReference type="NCBIfam" id="TIGR01068">
    <property type="entry name" value="thioredoxin"/>
    <property type="match status" value="1"/>
</dbReference>
<evidence type="ECO:0000256" key="9">
    <source>
        <dbReference type="PIRSR" id="PIRSR000077-1"/>
    </source>
</evidence>
<evidence type="ECO:0000256" key="1">
    <source>
        <dbReference type="ARBA" id="ARBA00003318"/>
    </source>
</evidence>
<feature type="active site" description="Nucleophile" evidence="9">
    <location>
        <position position="39"/>
    </location>
</feature>
<dbReference type="GO" id="GO:0005737">
    <property type="term" value="C:cytoplasm"/>
    <property type="evidence" value="ECO:0007669"/>
    <property type="project" value="TreeGrafter"/>
</dbReference>
<dbReference type="EMBL" id="CP097753">
    <property type="protein sequence ID" value="URJ28202.1"/>
    <property type="molecule type" value="Genomic_DNA"/>
</dbReference>
<dbReference type="PROSITE" id="PS51352">
    <property type="entry name" value="THIOREDOXIN_2"/>
    <property type="match status" value="1"/>
</dbReference>
<accession>A0A9Q8TWI9</accession>
<dbReference type="FunFam" id="3.40.30.10:FF:000001">
    <property type="entry name" value="Thioredoxin"/>
    <property type="match status" value="1"/>
</dbReference>
<evidence type="ECO:0000256" key="7">
    <source>
        <dbReference type="NCBIfam" id="TIGR01068"/>
    </source>
</evidence>
<dbReference type="PRINTS" id="PR00421">
    <property type="entry name" value="THIOREDOXIN"/>
</dbReference>
<dbReference type="GO" id="GO:0015035">
    <property type="term" value="F:protein-disulfide reductase activity"/>
    <property type="evidence" value="ECO:0007669"/>
    <property type="project" value="UniProtKB-UniRule"/>
</dbReference>
<name>A0A9Q8TWI9_9ENTR</name>
<dbReference type="RefSeq" id="WP_250248622.1">
    <property type="nucleotide sequence ID" value="NZ_CP097753.1"/>
</dbReference>
<dbReference type="Proteomes" id="UP001056209">
    <property type="component" value="Chromosome"/>
</dbReference>
<dbReference type="PANTHER" id="PTHR45663">
    <property type="entry name" value="GEO12009P1"/>
    <property type="match status" value="1"/>
</dbReference>
<dbReference type="AlphaFoldDB" id="A0A9Q8TWI9"/>
<comment type="similarity">
    <text evidence="2 8">Belongs to the thioredoxin family.</text>
</comment>
<keyword evidence="4" id="KW-0249">Electron transport</keyword>
<feature type="active site" description="Nucleophile" evidence="9">
    <location>
        <position position="36"/>
    </location>
</feature>
<evidence type="ECO:0000256" key="4">
    <source>
        <dbReference type="ARBA" id="ARBA00022982"/>
    </source>
</evidence>
<evidence type="ECO:0000256" key="3">
    <source>
        <dbReference type="ARBA" id="ARBA00022448"/>
    </source>
</evidence>